<gene>
    <name evidence="1" type="ORF">TM49_13070</name>
</gene>
<sequence length="61" mass="6628">MGARLKLKRVAGGGARSMEKPKVCEAMVAKIQDYIRANFPKLLPPRRNTTSQCVNKNAAAA</sequence>
<dbReference type="Proteomes" id="UP000032611">
    <property type="component" value="Chromosome"/>
</dbReference>
<accession>A0A0D5LQC1</accession>
<dbReference type="PATRIC" id="fig|1486262.3.peg.2701"/>
<evidence type="ECO:0000313" key="2">
    <source>
        <dbReference type="Proteomes" id="UP000032611"/>
    </source>
</evidence>
<proteinExistence type="predicted"/>
<dbReference type="HOGENOM" id="CLU_2917198_0_0_5"/>
<name>A0A0D5LQC1_MAREN</name>
<reference evidence="1 2" key="1">
    <citation type="journal article" date="2015" name="Genome Announc.">
        <title>Complete genome sequence of Martelella endophytica YC6887, which has antifungal activity associated with a halophyte.</title>
        <authorList>
            <person name="Khan A."/>
            <person name="Khan H."/>
            <person name="Chung E.J."/>
            <person name="Hossain M.T."/>
            <person name="Chung Y.R."/>
        </authorList>
    </citation>
    <scope>NUCLEOTIDE SEQUENCE [LARGE SCALE GENOMIC DNA]</scope>
    <source>
        <strain evidence="1">YC6887</strain>
    </source>
</reference>
<keyword evidence="2" id="KW-1185">Reference proteome</keyword>
<dbReference type="EMBL" id="CP010803">
    <property type="protein sequence ID" value="AJY46394.1"/>
    <property type="molecule type" value="Genomic_DNA"/>
</dbReference>
<protein>
    <submittedName>
        <fullName evidence="1">Uncharacterized protein</fullName>
    </submittedName>
</protein>
<organism evidence="1 2">
    <name type="scientific">Martelella endophytica</name>
    <dbReference type="NCBI Taxonomy" id="1486262"/>
    <lineage>
        <taxon>Bacteria</taxon>
        <taxon>Pseudomonadati</taxon>
        <taxon>Pseudomonadota</taxon>
        <taxon>Alphaproteobacteria</taxon>
        <taxon>Hyphomicrobiales</taxon>
        <taxon>Aurantimonadaceae</taxon>
        <taxon>Martelella</taxon>
    </lineage>
</organism>
<evidence type="ECO:0000313" key="1">
    <source>
        <dbReference type="EMBL" id="AJY46394.1"/>
    </source>
</evidence>
<dbReference type="KEGG" id="mey:TM49_13070"/>
<dbReference type="AlphaFoldDB" id="A0A0D5LQC1"/>